<dbReference type="PANTHER" id="PTHR10933">
    <property type="entry name" value="IMMUNOGLOBULIN-BINDING PROTEIN 1"/>
    <property type="match status" value="1"/>
</dbReference>
<gene>
    <name evidence="2" type="ORF">Cvel_29012</name>
</gene>
<dbReference type="PhylomeDB" id="A0A0G4HLR1"/>
<feature type="compositionally biased region" description="Basic and acidic residues" evidence="1">
    <location>
        <begin position="320"/>
        <end position="342"/>
    </location>
</feature>
<organism evidence="2">
    <name type="scientific">Chromera velia CCMP2878</name>
    <dbReference type="NCBI Taxonomy" id="1169474"/>
    <lineage>
        <taxon>Eukaryota</taxon>
        <taxon>Sar</taxon>
        <taxon>Alveolata</taxon>
        <taxon>Colpodellida</taxon>
        <taxon>Chromeraceae</taxon>
        <taxon>Chromera</taxon>
    </lineage>
</organism>
<dbReference type="Pfam" id="PF04177">
    <property type="entry name" value="TAP42"/>
    <property type="match status" value="1"/>
</dbReference>
<reference evidence="2" key="1">
    <citation type="submission" date="2014-11" db="EMBL/GenBank/DDBJ databases">
        <authorList>
            <person name="Otto D Thomas"/>
            <person name="Naeem Raeece"/>
        </authorList>
    </citation>
    <scope>NUCLEOTIDE SEQUENCE</scope>
</reference>
<dbReference type="GO" id="GO:0009966">
    <property type="term" value="P:regulation of signal transduction"/>
    <property type="evidence" value="ECO:0007669"/>
    <property type="project" value="InterPro"/>
</dbReference>
<name>A0A0G4HLR1_9ALVE</name>
<evidence type="ECO:0000256" key="1">
    <source>
        <dbReference type="SAM" id="MobiDB-lite"/>
    </source>
</evidence>
<dbReference type="EMBL" id="CDMZ01003145">
    <property type="protein sequence ID" value="CEM45275.1"/>
    <property type="molecule type" value="Genomic_DNA"/>
</dbReference>
<dbReference type="Gene3D" id="1.25.40.540">
    <property type="entry name" value="TAP42-like family"/>
    <property type="match status" value="1"/>
</dbReference>
<dbReference type="InterPro" id="IPR038511">
    <property type="entry name" value="TAP42/TAP46-like_sf"/>
</dbReference>
<dbReference type="GO" id="GO:0035303">
    <property type="term" value="P:regulation of dephosphorylation"/>
    <property type="evidence" value="ECO:0007669"/>
    <property type="project" value="TreeGrafter"/>
</dbReference>
<feature type="region of interest" description="Disordered" evidence="1">
    <location>
        <begin position="316"/>
        <end position="353"/>
    </location>
</feature>
<sequence length="353" mass="39974">MSGEEAEKVGGGQTLSSFFSSCYKDFRSLDSLPHPKRDEKTQELISKLTAIARHTDRAGLFSRNEDLEDVHVSDLKFLLTDFLLGELHFGVSSPEGRLGHIRTALVYWRSFVERLFDYGLVSEADKEALKTESGESEASRDKAKDPMVKRSEKIARFKRSKDLDSKADALFERLRKAGGAGSSSSEDNFEFSLLGIDEEVASDLLKALIERAVITTIERVPMAEQEIQILEMMERQGGPGRAEALEPSPPPRKKPFILRINDPSELRELYKERVFQPHYELPSVSLAEFAEMEMAQLQERERKAAERKREEAIVASFESEAAREEAEEMKARGWDDWKDDNPRGWGNKKGNVG</sequence>
<dbReference type="PANTHER" id="PTHR10933:SF9">
    <property type="entry name" value="IMMUNOGLOBULIN-BINDING PROTEIN 1"/>
    <property type="match status" value="1"/>
</dbReference>
<dbReference type="VEuPathDB" id="CryptoDB:Cvel_29012"/>
<evidence type="ECO:0008006" key="3">
    <source>
        <dbReference type="Google" id="ProtNLM"/>
    </source>
</evidence>
<dbReference type="GO" id="GO:0051721">
    <property type="term" value="F:protein phosphatase 2A binding"/>
    <property type="evidence" value="ECO:0007669"/>
    <property type="project" value="TreeGrafter"/>
</dbReference>
<dbReference type="AlphaFoldDB" id="A0A0G4HLR1"/>
<accession>A0A0G4HLR1</accession>
<evidence type="ECO:0000313" key="2">
    <source>
        <dbReference type="EMBL" id="CEM45275.1"/>
    </source>
</evidence>
<dbReference type="InterPro" id="IPR007304">
    <property type="entry name" value="TAP46-like"/>
</dbReference>
<proteinExistence type="predicted"/>
<dbReference type="GO" id="GO:0005829">
    <property type="term" value="C:cytosol"/>
    <property type="evidence" value="ECO:0007669"/>
    <property type="project" value="TreeGrafter"/>
</dbReference>
<protein>
    <recommendedName>
        <fullName evidence="3">TAP42-like protein</fullName>
    </recommendedName>
</protein>